<accession>A0ABY4MG15</accession>
<proteinExistence type="predicted"/>
<evidence type="ECO:0000256" key="1">
    <source>
        <dbReference type="SAM" id="MobiDB-lite"/>
    </source>
</evidence>
<feature type="region of interest" description="Disordered" evidence="1">
    <location>
        <begin position="9"/>
        <end position="115"/>
    </location>
</feature>
<gene>
    <name evidence="2" type="ORF">K9S39_37085</name>
</gene>
<sequence length="379" mass="39744">MTVLEIFAAGARDGGKVAGEAGRAGNGPPFPGASRREMLAATAAAGLGLFTGCGKPSDRTDAAPRESPRGGRQPSAPSSEPGSAGASSSSGSAGPRAPADPPATSSPSAGPAKRRLELPRGGRELFPRHRLVGFCGLPGAAALGRLGVGAPARRAAELAKLADVHAAGREPLPVLELLAVVTVAEAGHDGTYRTRTPAATVRRFHALAREHRALLLLNIQPGRAAVLDEVAALREWLVHPDVGLALDPEWEMGPHDVPGRTFGRTSGDELTRVARYLSELVDAYGLPQKPLVFHQVATSVVRDESALRTQPGVALIKSVDGIGSPAMKRRTWRHLVAGLPDGLHTGFKLFYEEDAKAGRLMTPEEVLSLGPEPEYVMYE</sequence>
<keyword evidence="3" id="KW-1185">Reference proteome</keyword>
<organism evidence="2 3">
    <name type="scientific">Streptomyces halobius</name>
    <dbReference type="NCBI Taxonomy" id="2879846"/>
    <lineage>
        <taxon>Bacteria</taxon>
        <taxon>Bacillati</taxon>
        <taxon>Actinomycetota</taxon>
        <taxon>Actinomycetes</taxon>
        <taxon>Kitasatosporales</taxon>
        <taxon>Streptomycetaceae</taxon>
        <taxon>Streptomyces</taxon>
    </lineage>
</organism>
<evidence type="ECO:0000313" key="2">
    <source>
        <dbReference type="EMBL" id="UQA96741.1"/>
    </source>
</evidence>
<dbReference type="EMBL" id="CP086322">
    <property type="protein sequence ID" value="UQA96741.1"/>
    <property type="molecule type" value="Genomic_DNA"/>
</dbReference>
<evidence type="ECO:0008006" key="4">
    <source>
        <dbReference type="Google" id="ProtNLM"/>
    </source>
</evidence>
<reference evidence="2" key="1">
    <citation type="submission" date="2021-10" db="EMBL/GenBank/DDBJ databases">
        <title>Streptomyces nigrumlapis sp.nov.,an antimicrobial producing actinobacterium isolated from Black Gobi rocks.</title>
        <authorList>
            <person name="Wen Y."/>
            <person name="Zhang W."/>
            <person name="Liu X.G."/>
        </authorList>
    </citation>
    <scope>NUCLEOTIDE SEQUENCE</scope>
    <source>
        <strain evidence="2">ST13-2-2</strain>
    </source>
</reference>
<name>A0ABY4MG15_9ACTN</name>
<feature type="compositionally biased region" description="Low complexity" evidence="1">
    <location>
        <begin position="39"/>
        <end position="52"/>
    </location>
</feature>
<evidence type="ECO:0000313" key="3">
    <source>
        <dbReference type="Proteomes" id="UP000830115"/>
    </source>
</evidence>
<feature type="compositionally biased region" description="Basic and acidic residues" evidence="1">
    <location>
        <begin position="56"/>
        <end position="69"/>
    </location>
</feature>
<dbReference type="Proteomes" id="UP000830115">
    <property type="component" value="Chromosome"/>
</dbReference>
<feature type="compositionally biased region" description="Low complexity" evidence="1">
    <location>
        <begin position="74"/>
        <end position="111"/>
    </location>
</feature>
<protein>
    <recommendedName>
        <fullName evidence="4">Lipoprotein</fullName>
    </recommendedName>
</protein>